<dbReference type="Gene3D" id="2.170.260.10">
    <property type="entry name" value="paz domain"/>
    <property type="match status" value="1"/>
</dbReference>
<gene>
    <name evidence="2" type="ORF">HGRIS_013500</name>
</gene>
<name>A0ABR3IVU0_9AGAR</name>
<reference evidence="3" key="1">
    <citation type="submission" date="2024-06" db="EMBL/GenBank/DDBJ databases">
        <title>Multi-omics analyses provide insights into the biosynthesis of the anticancer antibiotic pleurotin in Hohenbuehelia grisea.</title>
        <authorList>
            <person name="Weaver J.A."/>
            <person name="Alberti F."/>
        </authorList>
    </citation>
    <scope>NUCLEOTIDE SEQUENCE [LARGE SCALE GENOMIC DNA]</scope>
    <source>
        <strain evidence="3">T-177</strain>
    </source>
</reference>
<dbReference type="Proteomes" id="UP001556367">
    <property type="component" value="Unassembled WGS sequence"/>
</dbReference>
<dbReference type="InterPro" id="IPR036085">
    <property type="entry name" value="PAZ_dom_sf"/>
</dbReference>
<organism evidence="2 3">
    <name type="scientific">Hohenbuehelia grisea</name>
    <dbReference type="NCBI Taxonomy" id="104357"/>
    <lineage>
        <taxon>Eukaryota</taxon>
        <taxon>Fungi</taxon>
        <taxon>Dikarya</taxon>
        <taxon>Basidiomycota</taxon>
        <taxon>Agaricomycotina</taxon>
        <taxon>Agaricomycetes</taxon>
        <taxon>Agaricomycetidae</taxon>
        <taxon>Agaricales</taxon>
        <taxon>Pleurotineae</taxon>
        <taxon>Pleurotaceae</taxon>
        <taxon>Hohenbuehelia</taxon>
    </lineage>
</organism>
<dbReference type="Pfam" id="PF16486">
    <property type="entry name" value="ArgoN"/>
    <property type="match status" value="1"/>
</dbReference>
<accession>A0ABR3IVU0</accession>
<dbReference type="InterPro" id="IPR032473">
    <property type="entry name" value="Argonaute_Mid_dom"/>
</dbReference>
<dbReference type="InterPro" id="IPR003100">
    <property type="entry name" value="PAZ_dom"/>
</dbReference>
<sequence>MAHSRVGTSGRPLRVTTNSFKISKLPQKDYIQYDDFNPEVKTPLRRQEIIHKLQVEVAPAIFNPRAVYDGRFIMYTSQPLAFDGASSFTISFGDPKSDRGNYIVRITRTAGAVIKPSDLNALMKNGQATQQSQVATNLLQLLIRQAPNLSNPNNGRSYFTEAGHIPVGWGYELWRGYFQSVRPSIGTMLVNIDTSMAAMHARGSVLDVALSVIGGRNLRDIALERRNPNFRKLEKYFKNLQVLVNTPGMKGRKKKILALEPKAGSFRFDKDGEKMTISQYFGEACNYPVRHPDIFGVVISSKNAPAPIIIPAEFCVIPPGQIYKRKLPEELVSSGATLKMSDARPAERLEAIQRGIAPGGGHNGVQSPVMIQTALEITSYLTLFLKILQYEQSDFIRNSGMMIDKSPLTIAGRVLNTPGLQYGSGRPLVPRDGMWNVVGQKFHQAATMWTWGLVNFQPQTVPESAIRQLQQTIYHCCTKLGMTFNSPWSQSY</sequence>
<proteinExistence type="predicted"/>
<evidence type="ECO:0000313" key="2">
    <source>
        <dbReference type="EMBL" id="KAL0947384.1"/>
    </source>
</evidence>
<feature type="domain" description="PAZ" evidence="1">
    <location>
        <begin position="219"/>
        <end position="319"/>
    </location>
</feature>
<dbReference type="PANTHER" id="PTHR22891">
    <property type="entry name" value="EUKARYOTIC TRANSLATION INITIATION FACTOR 2C"/>
    <property type="match status" value="1"/>
</dbReference>
<keyword evidence="3" id="KW-1185">Reference proteome</keyword>
<dbReference type="Gene3D" id="3.40.50.2300">
    <property type="match status" value="1"/>
</dbReference>
<comment type="caution">
    <text evidence="2">The sequence shown here is derived from an EMBL/GenBank/DDBJ whole genome shotgun (WGS) entry which is preliminary data.</text>
</comment>
<dbReference type="InterPro" id="IPR014811">
    <property type="entry name" value="ArgoL1"/>
</dbReference>
<dbReference type="EMBL" id="JASNQZ010000015">
    <property type="protein sequence ID" value="KAL0947384.1"/>
    <property type="molecule type" value="Genomic_DNA"/>
</dbReference>
<dbReference type="InterPro" id="IPR032474">
    <property type="entry name" value="Argonaute_N"/>
</dbReference>
<dbReference type="Pfam" id="PF02170">
    <property type="entry name" value="PAZ"/>
    <property type="match status" value="1"/>
</dbReference>
<evidence type="ECO:0000313" key="3">
    <source>
        <dbReference type="Proteomes" id="UP001556367"/>
    </source>
</evidence>
<protein>
    <recommendedName>
        <fullName evidence="1">PAZ domain-containing protein</fullName>
    </recommendedName>
</protein>
<evidence type="ECO:0000259" key="1">
    <source>
        <dbReference type="PROSITE" id="PS50821"/>
    </source>
</evidence>
<dbReference type="Pfam" id="PF16487">
    <property type="entry name" value="ArgoMid"/>
    <property type="match status" value="1"/>
</dbReference>
<dbReference type="PROSITE" id="PS50821">
    <property type="entry name" value="PAZ"/>
    <property type="match status" value="1"/>
</dbReference>
<dbReference type="SMART" id="SM01163">
    <property type="entry name" value="DUF1785"/>
    <property type="match status" value="1"/>
</dbReference>
<dbReference type="SUPFAM" id="SSF101690">
    <property type="entry name" value="PAZ domain"/>
    <property type="match status" value="1"/>
</dbReference>
<dbReference type="CDD" id="cd02846">
    <property type="entry name" value="PAZ_argonaute_like"/>
    <property type="match status" value="1"/>
</dbReference>
<dbReference type="Pfam" id="PF08699">
    <property type="entry name" value="ArgoL1"/>
    <property type="match status" value="1"/>
</dbReference>